<accession>A0ACB8QCZ0</accession>
<evidence type="ECO:0000313" key="2">
    <source>
        <dbReference type="Proteomes" id="UP000814128"/>
    </source>
</evidence>
<dbReference type="Proteomes" id="UP000814128">
    <property type="component" value="Unassembled WGS sequence"/>
</dbReference>
<keyword evidence="2" id="KW-1185">Reference proteome</keyword>
<name>A0ACB8QCZ0_9AGAM</name>
<gene>
    <name evidence="1" type="ORF">K488DRAFT_88609</name>
</gene>
<sequence length="578" mass="61502">MQIPRKLSSRLILLCLSGLPPCTPIQNLSKNLSIPTSWVNTSVSLSVQELQNLAHGAAAVLANATDDQTGVVSGVFYEVSDTYAALALQDYYSGTSTFESTVLSNAALAANNITGTILNSDIIHWALTFYYAYRAYKQDVFLDRATALYNFTAQSFITPAGAASGSGGDRSVPFNHSLNCTNNIAGGVFWVSPNYGPDDLQINAQTVGPFMALSAYLYELTQGGMFKTNAQLSLDFILNNLWNGSIVMDTIFTNDEACASGTNGSVFAFNQAWFIEGLSVWANITGNSTLTAILRPAVPSILTHSDWTAANGTYIIPTDGLSVGDTASRKGERYTIRGLTEVFSRTPGTDIAAYIAAFLNVQFNTIQLLARAPGTNFYSASWVGPPSNAPDPHGNLGVIDILNAAVHVASASSNKATVSGPSIQLTSPSPQPASPSPQSTSPARTNIARPSTGPIVGSIVGSVAGALFLVAIFVMLRRRRKRNLATTSPAQVDPFFDQAQSPAFLDLRESRKGPELPVHSERVANEADSNPSALSASEPVGDSELGSRYASAIRDILGVLQNVLQPHHTERQPPPQYS</sequence>
<organism evidence="1 2">
    <name type="scientific">Vararia minispora EC-137</name>
    <dbReference type="NCBI Taxonomy" id="1314806"/>
    <lineage>
        <taxon>Eukaryota</taxon>
        <taxon>Fungi</taxon>
        <taxon>Dikarya</taxon>
        <taxon>Basidiomycota</taxon>
        <taxon>Agaricomycotina</taxon>
        <taxon>Agaricomycetes</taxon>
        <taxon>Russulales</taxon>
        <taxon>Lachnocladiaceae</taxon>
        <taxon>Vararia</taxon>
    </lineage>
</organism>
<reference evidence="1" key="1">
    <citation type="submission" date="2021-02" db="EMBL/GenBank/DDBJ databases">
        <authorList>
            <consortium name="DOE Joint Genome Institute"/>
            <person name="Ahrendt S."/>
            <person name="Looney B.P."/>
            <person name="Miyauchi S."/>
            <person name="Morin E."/>
            <person name="Drula E."/>
            <person name="Courty P.E."/>
            <person name="Chicoki N."/>
            <person name="Fauchery L."/>
            <person name="Kohler A."/>
            <person name="Kuo A."/>
            <person name="Labutti K."/>
            <person name="Pangilinan J."/>
            <person name="Lipzen A."/>
            <person name="Riley R."/>
            <person name="Andreopoulos W."/>
            <person name="He G."/>
            <person name="Johnson J."/>
            <person name="Barry K.W."/>
            <person name="Grigoriev I.V."/>
            <person name="Nagy L."/>
            <person name="Hibbett D."/>
            <person name="Henrissat B."/>
            <person name="Matheny P.B."/>
            <person name="Labbe J."/>
            <person name="Martin F."/>
        </authorList>
    </citation>
    <scope>NUCLEOTIDE SEQUENCE</scope>
    <source>
        <strain evidence="1">EC-137</strain>
    </source>
</reference>
<comment type="caution">
    <text evidence="1">The sequence shown here is derived from an EMBL/GenBank/DDBJ whole genome shotgun (WGS) entry which is preliminary data.</text>
</comment>
<reference evidence="1" key="2">
    <citation type="journal article" date="2022" name="New Phytol.">
        <title>Evolutionary transition to the ectomycorrhizal habit in the genomes of a hyperdiverse lineage of mushroom-forming fungi.</title>
        <authorList>
            <person name="Looney B."/>
            <person name="Miyauchi S."/>
            <person name="Morin E."/>
            <person name="Drula E."/>
            <person name="Courty P.E."/>
            <person name="Kohler A."/>
            <person name="Kuo A."/>
            <person name="LaButti K."/>
            <person name="Pangilinan J."/>
            <person name="Lipzen A."/>
            <person name="Riley R."/>
            <person name="Andreopoulos W."/>
            <person name="He G."/>
            <person name="Johnson J."/>
            <person name="Nolan M."/>
            <person name="Tritt A."/>
            <person name="Barry K.W."/>
            <person name="Grigoriev I.V."/>
            <person name="Nagy L.G."/>
            <person name="Hibbett D."/>
            <person name="Henrissat B."/>
            <person name="Matheny P.B."/>
            <person name="Labbe J."/>
            <person name="Martin F.M."/>
        </authorList>
    </citation>
    <scope>NUCLEOTIDE SEQUENCE</scope>
    <source>
        <strain evidence="1">EC-137</strain>
    </source>
</reference>
<evidence type="ECO:0000313" key="1">
    <source>
        <dbReference type="EMBL" id="KAI0029573.1"/>
    </source>
</evidence>
<dbReference type="EMBL" id="MU273668">
    <property type="protein sequence ID" value="KAI0029573.1"/>
    <property type="molecule type" value="Genomic_DNA"/>
</dbReference>
<protein>
    <submittedName>
        <fullName evidence="1">Uncharacterized protein</fullName>
    </submittedName>
</protein>
<proteinExistence type="predicted"/>